<keyword evidence="3" id="KW-1185">Reference proteome</keyword>
<sequence length="251" mass="26113">MVMGLARRRLTAILTGAALFLPVAAAAPAAADDAQASSVAISIKVSDKVKEKSGCWYLVWNVTASGLNSSDYYSLGTKVTNTKTNKSVTGYLAVSGGLKNGENRVRAYVCASSFKAGPYKAVATVKVSGKRIATATGKTFKVTGKPTVGITNGYSYGNDPFYMYGYADPSVDTVGSTVKVYFKKNGASKFTQVATAKVQASGKYEVTTSKITLGVVYVQTVKTTYLSAATSPKVKIVQQSGSVSPAAVIGG</sequence>
<proteinExistence type="predicted"/>
<evidence type="ECO:0000313" key="3">
    <source>
        <dbReference type="Proteomes" id="UP000321720"/>
    </source>
</evidence>
<feature type="chain" id="PRO_5038874443" evidence="1">
    <location>
        <begin position="26"/>
        <end position="251"/>
    </location>
</feature>
<evidence type="ECO:0000313" key="2">
    <source>
        <dbReference type="EMBL" id="GEL96221.1"/>
    </source>
</evidence>
<comment type="caution">
    <text evidence="2">The sequence shown here is derived from an EMBL/GenBank/DDBJ whole genome shotgun (WGS) entry which is preliminary data.</text>
</comment>
<dbReference type="Proteomes" id="UP000321720">
    <property type="component" value="Unassembled WGS sequence"/>
</dbReference>
<name>A0A511JE07_9CELL</name>
<feature type="signal peptide" evidence="1">
    <location>
        <begin position="1"/>
        <end position="25"/>
    </location>
</feature>
<accession>A0A511JE07</accession>
<dbReference type="EMBL" id="BJWG01000015">
    <property type="protein sequence ID" value="GEL96221.1"/>
    <property type="molecule type" value="Genomic_DNA"/>
</dbReference>
<gene>
    <name evidence="2" type="ORF">CCO02nite_28790</name>
</gene>
<organism evidence="2 3">
    <name type="scientific">Cellulomonas composti</name>
    <dbReference type="NCBI Taxonomy" id="266130"/>
    <lineage>
        <taxon>Bacteria</taxon>
        <taxon>Bacillati</taxon>
        <taxon>Actinomycetota</taxon>
        <taxon>Actinomycetes</taxon>
        <taxon>Micrococcales</taxon>
        <taxon>Cellulomonadaceae</taxon>
        <taxon>Cellulomonas</taxon>
    </lineage>
</organism>
<evidence type="ECO:0000256" key="1">
    <source>
        <dbReference type="SAM" id="SignalP"/>
    </source>
</evidence>
<keyword evidence="1" id="KW-0732">Signal</keyword>
<reference evidence="2 3" key="1">
    <citation type="submission" date="2019-07" db="EMBL/GenBank/DDBJ databases">
        <title>Whole genome shotgun sequence of Cellulomonas composti NBRC 100758.</title>
        <authorList>
            <person name="Hosoyama A."/>
            <person name="Uohara A."/>
            <person name="Ohji S."/>
            <person name="Ichikawa N."/>
        </authorList>
    </citation>
    <scope>NUCLEOTIDE SEQUENCE [LARGE SCALE GENOMIC DNA]</scope>
    <source>
        <strain evidence="2 3">NBRC 100758</strain>
    </source>
</reference>
<dbReference type="AlphaFoldDB" id="A0A511JE07"/>
<protein>
    <submittedName>
        <fullName evidence="2">Uncharacterized protein</fullName>
    </submittedName>
</protein>